<feature type="compositionally biased region" description="Basic and acidic residues" evidence="8">
    <location>
        <begin position="16"/>
        <end position="35"/>
    </location>
</feature>
<feature type="compositionally biased region" description="Basic and acidic residues" evidence="8">
    <location>
        <begin position="97"/>
        <end position="119"/>
    </location>
</feature>
<keyword evidence="10" id="KW-1185">Reference proteome</keyword>
<proteinExistence type="inferred from homology"/>
<feature type="compositionally biased region" description="Basic residues" evidence="8">
    <location>
        <begin position="36"/>
        <end position="45"/>
    </location>
</feature>
<dbReference type="Proteomes" id="UP000242457">
    <property type="component" value="Unassembled WGS sequence"/>
</dbReference>
<keyword evidence="5 7" id="KW-0378">Hydrolase</keyword>
<dbReference type="PROSITE" id="PS00928">
    <property type="entry name" value="TREHALASE_2"/>
    <property type="match status" value="1"/>
</dbReference>
<keyword evidence="6 7" id="KW-0326">Glycosidase</keyword>
<dbReference type="GO" id="GO:0004555">
    <property type="term" value="F:alpha,alpha-trehalase activity"/>
    <property type="evidence" value="ECO:0007669"/>
    <property type="project" value="UniProtKB-EC"/>
</dbReference>
<evidence type="ECO:0000256" key="6">
    <source>
        <dbReference type="ARBA" id="ARBA00023295"/>
    </source>
</evidence>
<dbReference type="InterPro" id="IPR001661">
    <property type="entry name" value="Glyco_hydro_37"/>
</dbReference>
<dbReference type="GO" id="GO:0005993">
    <property type="term" value="P:trehalose catabolic process"/>
    <property type="evidence" value="ECO:0007669"/>
    <property type="project" value="TreeGrafter"/>
</dbReference>
<dbReference type="EMBL" id="KZ288356">
    <property type="protein sequence ID" value="PBC27182.1"/>
    <property type="molecule type" value="Genomic_DNA"/>
</dbReference>
<dbReference type="PANTHER" id="PTHR23403:SF1">
    <property type="entry name" value="TREHALASE"/>
    <property type="match status" value="1"/>
</dbReference>
<comment type="catalytic activity">
    <reaction evidence="1 7">
        <text>alpha,alpha-trehalose + H2O = alpha-D-glucose + beta-D-glucose</text>
        <dbReference type="Rhea" id="RHEA:32675"/>
        <dbReference type="ChEBI" id="CHEBI:15377"/>
        <dbReference type="ChEBI" id="CHEBI:15903"/>
        <dbReference type="ChEBI" id="CHEBI:16551"/>
        <dbReference type="ChEBI" id="CHEBI:17925"/>
        <dbReference type="EC" id="3.2.1.28"/>
    </reaction>
</comment>
<reference evidence="9 10" key="1">
    <citation type="submission" date="2014-07" db="EMBL/GenBank/DDBJ databases">
        <title>Genomic and transcriptomic analysis on Apis cerana provide comprehensive insights into honey bee biology.</title>
        <authorList>
            <person name="Diao Q."/>
            <person name="Sun L."/>
            <person name="Zheng H."/>
            <person name="Zheng H."/>
            <person name="Xu S."/>
            <person name="Wang S."/>
            <person name="Zeng Z."/>
            <person name="Hu F."/>
            <person name="Su S."/>
            <person name="Wu J."/>
        </authorList>
    </citation>
    <scope>NUCLEOTIDE SEQUENCE [LARGE SCALE GENOMIC DNA]</scope>
    <source>
        <tissue evidence="9">Pupae without intestine</tissue>
    </source>
</reference>
<comment type="similarity">
    <text evidence="2 7">Belongs to the glycosyl hydrolase 37 family.</text>
</comment>
<dbReference type="InterPro" id="IPR008928">
    <property type="entry name" value="6-hairpin_glycosidase_sf"/>
</dbReference>
<evidence type="ECO:0000313" key="10">
    <source>
        <dbReference type="Proteomes" id="UP000242457"/>
    </source>
</evidence>
<protein>
    <recommendedName>
        <fullName evidence="4 7">Trehalase</fullName>
        <ecNumber evidence="3 7">3.2.1.28</ecNumber>
    </recommendedName>
    <alternativeName>
        <fullName evidence="7">Alpha-trehalose glucohydrolase</fullName>
    </alternativeName>
</protein>
<dbReference type="InterPro" id="IPR012341">
    <property type="entry name" value="6hp_glycosidase-like_sf"/>
</dbReference>
<dbReference type="InterPro" id="IPR018232">
    <property type="entry name" value="Glyco_hydro_37_CS"/>
</dbReference>
<name>A0A2A3E7C0_APICC</name>
<dbReference type="SUPFAM" id="SSF48208">
    <property type="entry name" value="Six-hairpin glycosidases"/>
    <property type="match status" value="1"/>
</dbReference>
<dbReference type="PRINTS" id="PR00744">
    <property type="entry name" value="GLHYDRLASE37"/>
</dbReference>
<evidence type="ECO:0000256" key="4">
    <source>
        <dbReference type="ARBA" id="ARBA00019905"/>
    </source>
</evidence>
<dbReference type="PANTHER" id="PTHR23403">
    <property type="entry name" value="TREHALASE"/>
    <property type="match status" value="1"/>
</dbReference>
<evidence type="ECO:0000256" key="1">
    <source>
        <dbReference type="ARBA" id="ARBA00001576"/>
    </source>
</evidence>
<gene>
    <name evidence="9" type="ORF">APICC_06974</name>
</gene>
<accession>A0A2A3E7C0</accession>
<feature type="compositionally biased region" description="Basic residues" evidence="8">
    <location>
        <begin position="74"/>
        <end position="87"/>
    </location>
</feature>
<evidence type="ECO:0000256" key="2">
    <source>
        <dbReference type="ARBA" id="ARBA00005615"/>
    </source>
</evidence>
<evidence type="ECO:0000313" key="9">
    <source>
        <dbReference type="EMBL" id="PBC27182.1"/>
    </source>
</evidence>
<dbReference type="Pfam" id="PF01204">
    <property type="entry name" value="Trehalase"/>
    <property type="match status" value="1"/>
</dbReference>
<sequence>MSCEEWDNSRLIVVRGVDKQNGKLEAGNEKFLNKEKNRRARKKGSGKILEDASLFSQLRPPRRLRQSASPHPRAITRKGKSKKKKKKKTEEEEEEEKREVKGEEEKDEEERKREEKTDRKETGLFRIYTTRVCACTCACWACSDVYCRGELLHTIQMASIYKDSKTFVDMKMKHPPYETLKLFRDFMDRHDQMPTRYQIERFVNDTFDPEGSEFEDWDPVDWTFRPKFLSRILDDDLRNFAAELNGIWKMLGRKMKDDVRVNEELYSIIYVPHPVIVPGGRFREFYYWDSYWIVKGLLLSEMYTTVKGMLTNFVSLVDKIGFIPNGGRIYYTMRSQPPMLIPMVDEYLKTTHDYEWLENNLYLLEKEFDFWMTNRTVEIEVDGVNYVLARYNEESSGPRPESYKEDYLTSQSFRTNEEKDNYYSELKTAAESGWDFSSRWFILDGTNKGNLTNLKTRYIIPVDLNSIIYRNAVLLAQYNQRMGNESKVAYYQKRAAEWKRAITAVLWHDEVGAWLDYDILNDIKRDYFYPTNILPLWTDCYDIAKREEYVSKVLKYLEKNKIMLNLGGIPTTLEHSGEQWDYPNAWPPLQYFVIMALNKTEDPWAQRLAYEISERWVRSNYKAYNETHSMFEKVVPTIMRIARSLPLGYAPSFFSVRRDRLGRARGRWRVRGPAGLRLEQRGHLGLAEQNGGVQKAALLRTGPVHDAKQEESDIAEWESLPKEDRLHRAQGHEQLLTTVALLESPSFCAKRPLKRDNGTRGEARRGQTMYDHHHHYQTIMTTKQ</sequence>
<organism evidence="9 10">
    <name type="scientific">Apis cerana cerana</name>
    <name type="common">Oriental honeybee</name>
    <dbReference type="NCBI Taxonomy" id="94128"/>
    <lineage>
        <taxon>Eukaryota</taxon>
        <taxon>Metazoa</taxon>
        <taxon>Ecdysozoa</taxon>
        <taxon>Arthropoda</taxon>
        <taxon>Hexapoda</taxon>
        <taxon>Insecta</taxon>
        <taxon>Pterygota</taxon>
        <taxon>Neoptera</taxon>
        <taxon>Endopterygota</taxon>
        <taxon>Hymenoptera</taxon>
        <taxon>Apocrita</taxon>
        <taxon>Aculeata</taxon>
        <taxon>Apoidea</taxon>
        <taxon>Anthophila</taxon>
        <taxon>Apidae</taxon>
        <taxon>Apis</taxon>
    </lineage>
</organism>
<dbReference type="AlphaFoldDB" id="A0A2A3E7C0"/>
<evidence type="ECO:0000256" key="8">
    <source>
        <dbReference type="SAM" id="MobiDB-lite"/>
    </source>
</evidence>
<dbReference type="EC" id="3.2.1.28" evidence="3 7"/>
<dbReference type="STRING" id="94128.A0A2A3E7C0"/>
<dbReference type="Gene3D" id="1.50.10.10">
    <property type="match status" value="1"/>
</dbReference>
<evidence type="ECO:0000256" key="5">
    <source>
        <dbReference type="ARBA" id="ARBA00022801"/>
    </source>
</evidence>
<evidence type="ECO:0000256" key="7">
    <source>
        <dbReference type="RuleBase" id="RU361180"/>
    </source>
</evidence>
<evidence type="ECO:0000256" key="3">
    <source>
        <dbReference type="ARBA" id="ARBA00012757"/>
    </source>
</evidence>
<dbReference type="OrthoDB" id="3542292at2759"/>
<dbReference type="PROSITE" id="PS00927">
    <property type="entry name" value="TREHALASE_1"/>
    <property type="match status" value="1"/>
</dbReference>
<feature type="region of interest" description="Disordered" evidence="8">
    <location>
        <begin position="16"/>
        <end position="119"/>
    </location>
</feature>